<evidence type="ECO:0000256" key="1">
    <source>
        <dbReference type="SAM" id="Phobius"/>
    </source>
</evidence>
<reference evidence="2" key="1">
    <citation type="submission" date="2022-05" db="EMBL/GenBank/DDBJ databases">
        <authorList>
            <person name="Sun X."/>
        </authorList>
    </citation>
    <scope>NUCLEOTIDE SEQUENCE</scope>
    <source>
        <strain evidence="2">Ai-910</strain>
    </source>
</reference>
<dbReference type="RefSeq" id="WP_250724196.1">
    <property type="nucleotide sequence ID" value="NZ_CP098400.1"/>
</dbReference>
<gene>
    <name evidence="2" type="ORF">M9189_01750</name>
</gene>
<dbReference type="KEGG" id="alkq:M9189_01750"/>
<protein>
    <submittedName>
        <fullName evidence="2">Uncharacterized protein</fullName>
    </submittedName>
</protein>
<reference evidence="2" key="2">
    <citation type="submission" date="2022-06" db="EMBL/GenBank/DDBJ databases">
        <title>Xiashengella guii gen. nov. sp. nov., a bacterium isolated form anaerobic digestion tank.</title>
        <authorList>
            <person name="Huang H."/>
        </authorList>
    </citation>
    <scope>NUCLEOTIDE SEQUENCE</scope>
    <source>
        <strain evidence="2">Ai-910</strain>
    </source>
</reference>
<dbReference type="Proteomes" id="UP001056426">
    <property type="component" value="Chromosome"/>
</dbReference>
<evidence type="ECO:0000313" key="2">
    <source>
        <dbReference type="EMBL" id="URW80083.1"/>
    </source>
</evidence>
<keyword evidence="1" id="KW-0472">Membrane</keyword>
<name>A0A9J6ZR69_9BACT</name>
<accession>A0A9J6ZR69</accession>
<keyword evidence="1" id="KW-1133">Transmembrane helix</keyword>
<sequence length="292" mass="32256">MMLADRYSIPKLLQADYWPLLITYLLISIMLCCDLAAQNLSYNSPRSGILGIPAATESSEWALFANPAGTAHLEQPVAGTGCHNDFGIRELSSAMVFGCLPTSLAVFSAAYTYSGYQSYNIQKISATLSRSMAPWLNLGARFYYATAIQKGAETNYCFTMDAGLLLTPHPSLRLGCYTVNPAQSNWQRQQERTMWPTIFAASLAYLPHKDVKLELGVEKDTEYEPRMSMMTQYAAVEYLILRGAVSARPLSLALGTTVRLQSLDIDMGINHHEVLGFSSSIGFSYHFGSPNR</sequence>
<feature type="transmembrane region" description="Helical" evidence="1">
    <location>
        <begin position="17"/>
        <end position="37"/>
    </location>
</feature>
<dbReference type="EMBL" id="CP098400">
    <property type="protein sequence ID" value="URW80083.1"/>
    <property type="molecule type" value="Genomic_DNA"/>
</dbReference>
<proteinExistence type="predicted"/>
<dbReference type="AlphaFoldDB" id="A0A9J6ZR69"/>
<keyword evidence="3" id="KW-1185">Reference proteome</keyword>
<organism evidence="2 3">
    <name type="scientific">Xiashengella succiniciproducens</name>
    <dbReference type="NCBI Taxonomy" id="2949635"/>
    <lineage>
        <taxon>Bacteria</taxon>
        <taxon>Pseudomonadati</taxon>
        <taxon>Bacteroidota</taxon>
        <taxon>Bacteroidia</taxon>
        <taxon>Marinilabiliales</taxon>
        <taxon>Marinilabiliaceae</taxon>
        <taxon>Xiashengella</taxon>
    </lineage>
</organism>
<keyword evidence="1" id="KW-0812">Transmembrane</keyword>
<evidence type="ECO:0000313" key="3">
    <source>
        <dbReference type="Proteomes" id="UP001056426"/>
    </source>
</evidence>